<comment type="caution">
    <text evidence="1">The sequence shown here is derived from an EMBL/GenBank/DDBJ whole genome shotgun (WGS) entry which is preliminary data.</text>
</comment>
<organism evidence="1 2">
    <name type="scientific">Zarea fungicola</name>
    <dbReference type="NCBI Taxonomy" id="93591"/>
    <lineage>
        <taxon>Eukaryota</taxon>
        <taxon>Fungi</taxon>
        <taxon>Dikarya</taxon>
        <taxon>Ascomycota</taxon>
        <taxon>Pezizomycotina</taxon>
        <taxon>Sordariomycetes</taxon>
        <taxon>Hypocreomycetidae</taxon>
        <taxon>Hypocreales</taxon>
        <taxon>Cordycipitaceae</taxon>
        <taxon>Zarea</taxon>
    </lineage>
</organism>
<proteinExistence type="predicted"/>
<keyword evidence="2" id="KW-1185">Reference proteome</keyword>
<dbReference type="EMBL" id="JANJQO010000066">
    <property type="protein sequence ID" value="KAJ2982621.1"/>
    <property type="molecule type" value="Genomic_DNA"/>
</dbReference>
<accession>A0ACC1NUU4</accession>
<reference evidence="1" key="1">
    <citation type="submission" date="2022-08" db="EMBL/GenBank/DDBJ databases">
        <title>Genome Sequence of Lecanicillium fungicola.</title>
        <authorList>
            <person name="Buettner E."/>
        </authorList>
    </citation>
    <scope>NUCLEOTIDE SEQUENCE</scope>
    <source>
        <strain evidence="1">Babe33</strain>
    </source>
</reference>
<name>A0ACC1NUU4_9HYPO</name>
<protein>
    <submittedName>
        <fullName evidence="1">Uncharacterized protein</fullName>
    </submittedName>
</protein>
<sequence length="645" mass="70961">MASALHGWHAGEVTVQQKLGWVEAVADQWRLTENKMREEHRIFYESLQLVPITTIDGEGRPWQSVLAGPKGKTGFISCPDSNTLIIKTKLWKGDPFLDTLQAWLDTNQRKAAHDERFLVAGVGIDFSTRTRNKFAGYIKSVAQIAEMQFIITLVINETLGNCPKYINIRDVAPHPLTEPVVTHRSTNMDLQEKLPLEVINMIKNSDTVWVGSIYKAQAETAAKYPSHAGCNARGGLPGFVRVKPSDGRTVIVPDYSGDRFVRNLGNIESSKLASLTFIDFIAGNILYLSGVATVLVGEPAMFVLARHACILAVETTGFSYVKNAFPVRQQLGTLPIRSPYSPKVKYLVDEPEALAAGDLGGRKAKLVSVIQYSDDIATFRFKVLAPKRQTSALRIRPGQAVVLDFMDWIGPPTFSHMADSAPGSINDDRVRTWTVSSAHETAAENDEDGVKSFEMAMREMPGGTVTGALFSLLRKNPSYNPGQWIDVHEEVTAEIVGVTGDFALGENPMNMLWVAGGIGVTPFLSMLEALGNRGAHTEGDVVLAFSVRDPAPFVKLIESSFRPTRVRFQIDLFTNQDNVNIGNLKSKENVHIFLHRGRIPSHYWGEVAGEKQVFICGPGAFGDAAVDGLRAIGVPNTRIHREGFY</sequence>
<dbReference type="Proteomes" id="UP001143910">
    <property type="component" value="Unassembled WGS sequence"/>
</dbReference>
<evidence type="ECO:0000313" key="1">
    <source>
        <dbReference type="EMBL" id="KAJ2982621.1"/>
    </source>
</evidence>
<gene>
    <name evidence="1" type="ORF">NQ176_g1261</name>
</gene>
<evidence type="ECO:0000313" key="2">
    <source>
        <dbReference type="Proteomes" id="UP001143910"/>
    </source>
</evidence>